<feature type="signal peptide" evidence="1">
    <location>
        <begin position="1"/>
        <end position="26"/>
    </location>
</feature>
<dbReference type="InterPro" id="IPR013424">
    <property type="entry name" value="Ice-binding_C"/>
</dbReference>
<proteinExistence type="predicted"/>
<evidence type="ECO:0000313" key="4">
    <source>
        <dbReference type="Proteomes" id="UP001442494"/>
    </source>
</evidence>
<dbReference type="NCBIfam" id="TIGR02595">
    <property type="entry name" value="PEP_CTERM"/>
    <property type="match status" value="1"/>
</dbReference>
<sequence>MKLHLSLPTALMGLCLTLVTTGEAQAASFTFTKIADNRDSFSSFFEAPVINNQGTVAFRTSEGIFAGNGETITTISNTTVSSQSPIRASRDISINDEGSVAFNAELEQITAPGDGRAIFRKGIFTSNGTTTNTIRDFATDGRTRITIDSPSINNQGTVAFSYSFLGTADSNDSTVVTTNGTTTTTIARGEAPNVDDTLGRSVESNSLNDQGIVAFRRGLSGGGSGIFTGNGTTTTTVADTSGIFSNLGAASINNEGTVAFNADLDAGGEGIFTGNGTTTNTIADTSGIFSNFGAASINDAGIVAFLAGLDAGGTGIFTGSNSLTNKVIGTGDTLFGSTVTSLGFFREGLNNPGQLAFFASLADGTTGIFRADHQGVPGEPPIDVPEPASMLGLLAFGTFGAFVKRRK</sequence>
<evidence type="ECO:0000313" key="3">
    <source>
        <dbReference type="EMBL" id="MEP0864603.1"/>
    </source>
</evidence>
<organism evidence="3 4">
    <name type="scientific">Funiculus sociatus GB2-A5</name>
    <dbReference type="NCBI Taxonomy" id="2933946"/>
    <lineage>
        <taxon>Bacteria</taxon>
        <taxon>Bacillati</taxon>
        <taxon>Cyanobacteriota</taxon>
        <taxon>Cyanophyceae</taxon>
        <taxon>Coleofasciculales</taxon>
        <taxon>Coleofasciculaceae</taxon>
        <taxon>Funiculus</taxon>
    </lineage>
</organism>
<evidence type="ECO:0000256" key="1">
    <source>
        <dbReference type="SAM" id="SignalP"/>
    </source>
</evidence>
<dbReference type="Pfam" id="PF24251">
    <property type="entry name" value="DUF7453"/>
    <property type="match status" value="1"/>
</dbReference>
<dbReference type="RefSeq" id="WP_190421578.1">
    <property type="nucleotide sequence ID" value="NZ_JAMPKK010000015.1"/>
</dbReference>
<keyword evidence="4" id="KW-1185">Reference proteome</keyword>
<dbReference type="NCBIfam" id="TIGR05002">
    <property type="entry name" value="NxxGxxAF_repeat"/>
    <property type="match status" value="3"/>
</dbReference>
<name>A0ABV0JMD1_9CYAN</name>
<feature type="chain" id="PRO_5047497077" evidence="1">
    <location>
        <begin position="27"/>
        <end position="407"/>
    </location>
</feature>
<dbReference type="EMBL" id="JAMPKK010000015">
    <property type="protein sequence ID" value="MEP0864603.1"/>
    <property type="molecule type" value="Genomic_DNA"/>
</dbReference>
<reference evidence="3 4" key="1">
    <citation type="submission" date="2022-04" db="EMBL/GenBank/DDBJ databases">
        <title>Positive selection, recombination, and allopatry shape intraspecific diversity of widespread and dominant cyanobacteria.</title>
        <authorList>
            <person name="Wei J."/>
            <person name="Shu W."/>
            <person name="Hu C."/>
        </authorList>
    </citation>
    <scope>NUCLEOTIDE SEQUENCE [LARGE SCALE GENOMIC DNA]</scope>
    <source>
        <strain evidence="3 4">GB2-A5</strain>
    </source>
</reference>
<protein>
    <submittedName>
        <fullName evidence="3">PEP-CTERM sorting domain-containing protein</fullName>
    </submittedName>
</protein>
<keyword evidence="1" id="KW-0732">Signal</keyword>
<comment type="caution">
    <text evidence="3">The sequence shown here is derived from an EMBL/GenBank/DDBJ whole genome shotgun (WGS) entry which is preliminary data.</text>
</comment>
<accession>A0ABV0JMD1</accession>
<gene>
    <name evidence="3" type="ORF">NDI37_08990</name>
</gene>
<dbReference type="Proteomes" id="UP001442494">
    <property type="component" value="Unassembled WGS sequence"/>
</dbReference>
<feature type="domain" description="Ice-binding protein C-terminal" evidence="2">
    <location>
        <begin position="383"/>
        <end position="406"/>
    </location>
</feature>
<dbReference type="Pfam" id="PF07589">
    <property type="entry name" value="PEP-CTERM"/>
    <property type="match status" value="1"/>
</dbReference>
<evidence type="ECO:0000259" key="2">
    <source>
        <dbReference type="Pfam" id="PF07589"/>
    </source>
</evidence>
<dbReference type="InterPro" id="IPR055876">
    <property type="entry name" value="DUF7453"/>
</dbReference>